<dbReference type="InterPro" id="IPR029034">
    <property type="entry name" value="Cystine-knot_cytokine"/>
</dbReference>
<evidence type="ECO:0000256" key="2">
    <source>
        <dbReference type="ARBA" id="ARBA00009832"/>
    </source>
</evidence>
<keyword evidence="4" id="KW-0732">Signal</keyword>
<comment type="similarity">
    <text evidence="2">Belongs to the TGF-beta family. GDNF subfamily.</text>
</comment>
<evidence type="ECO:0000256" key="3">
    <source>
        <dbReference type="ARBA" id="ARBA00022525"/>
    </source>
</evidence>
<dbReference type="Ensembl" id="ENSPNAT00000055761.1">
    <property type="protein sequence ID" value="ENSPNAP00000039410.1"/>
    <property type="gene ID" value="ENSPNAG00000032427.1"/>
</dbReference>
<evidence type="ECO:0000256" key="6">
    <source>
        <dbReference type="ARBA" id="ARBA00023157"/>
    </source>
</evidence>
<feature type="transmembrane region" description="Helical" evidence="9">
    <location>
        <begin position="6"/>
        <end position="23"/>
    </location>
</feature>
<keyword evidence="6" id="KW-1015">Disulfide bond</keyword>
<protein>
    <recommendedName>
        <fullName evidence="10">TGF-beta family profile domain-containing protein</fullName>
    </recommendedName>
</protein>
<keyword evidence="5 7" id="KW-0339">Growth factor</keyword>
<evidence type="ECO:0000259" key="10">
    <source>
        <dbReference type="PROSITE" id="PS51362"/>
    </source>
</evidence>
<keyword evidence="9" id="KW-1133">Transmembrane helix</keyword>
<reference evidence="11 12" key="1">
    <citation type="submission" date="2020-10" db="EMBL/GenBank/DDBJ databases">
        <title>Pygocentrus nattereri (red-bellied piranha) genome, fPygNat1, primary haplotype.</title>
        <authorList>
            <person name="Myers G."/>
            <person name="Meyer A."/>
            <person name="Karagic N."/>
            <person name="Pippel M."/>
            <person name="Winkler S."/>
            <person name="Tracey A."/>
            <person name="Wood J."/>
            <person name="Formenti G."/>
            <person name="Howe K."/>
            <person name="Fedrigo O."/>
            <person name="Jarvis E.D."/>
        </authorList>
    </citation>
    <scope>NUCLEOTIDE SEQUENCE [LARGE SCALE GENOMIC DNA]</scope>
</reference>
<dbReference type="GO" id="GO:0005576">
    <property type="term" value="C:extracellular region"/>
    <property type="evidence" value="ECO:0007669"/>
    <property type="project" value="UniProtKB-SubCell"/>
</dbReference>
<feature type="region of interest" description="Disordered" evidence="8">
    <location>
        <begin position="34"/>
        <end position="65"/>
    </location>
</feature>
<feature type="domain" description="TGF-beta family profile" evidence="10">
    <location>
        <begin position="121"/>
        <end position="241"/>
    </location>
</feature>
<dbReference type="InterPro" id="IPR043401">
    <property type="entry name" value="GDNF_fam"/>
</dbReference>
<keyword evidence="3" id="KW-0964">Secreted</keyword>
<proteinExistence type="inferred from homology"/>
<sequence length="241" mass="27388">MKLWKGVILAFIFISTAILLRLHKTMLLPGSIKPRASESSTHPLSAGLRPPSAPPSSSSSSSFHREMRLRRVVRSTDGMGSLLSEFSYLFQSFTEGELQSVIRMLVDRKAKRLGAVVVSRRGRRTKRARRGPNPCKLHQKQVKVSDLGLGYDSNEIVLFRYCSGKCTSLRRNYDMVMEHMRLNESSNQKGKARSTESSKRDRARYSPCCRPTKFEEDMVFFDNNERFSIIQNVSARECGCV</sequence>
<reference evidence="11" key="3">
    <citation type="submission" date="2025-09" db="UniProtKB">
        <authorList>
            <consortium name="Ensembl"/>
        </authorList>
    </citation>
    <scope>IDENTIFICATION</scope>
</reference>
<evidence type="ECO:0000256" key="7">
    <source>
        <dbReference type="RuleBase" id="RU000354"/>
    </source>
</evidence>
<dbReference type="GO" id="GO:0030116">
    <property type="term" value="F:glial cell-derived neurotrophic factor receptor binding"/>
    <property type="evidence" value="ECO:0007669"/>
    <property type="project" value="InterPro"/>
</dbReference>
<dbReference type="SUPFAM" id="SSF57501">
    <property type="entry name" value="Cystine-knot cytokines"/>
    <property type="match status" value="1"/>
</dbReference>
<dbReference type="PROSITE" id="PS51362">
    <property type="entry name" value="TGF_BETA_2"/>
    <property type="match status" value="1"/>
</dbReference>
<evidence type="ECO:0000256" key="5">
    <source>
        <dbReference type="ARBA" id="ARBA00023030"/>
    </source>
</evidence>
<evidence type="ECO:0000313" key="11">
    <source>
        <dbReference type="Ensembl" id="ENSPNAP00000039410.1"/>
    </source>
</evidence>
<evidence type="ECO:0000256" key="8">
    <source>
        <dbReference type="SAM" id="MobiDB-lite"/>
    </source>
</evidence>
<dbReference type="Pfam" id="PF00019">
    <property type="entry name" value="TGF_beta"/>
    <property type="match status" value="1"/>
</dbReference>
<evidence type="ECO:0000313" key="12">
    <source>
        <dbReference type="Proteomes" id="UP001501920"/>
    </source>
</evidence>
<accession>A0AAR2IIJ9</accession>
<feature type="compositionally biased region" description="Basic and acidic residues" evidence="8">
    <location>
        <begin position="193"/>
        <end position="204"/>
    </location>
</feature>
<keyword evidence="12" id="KW-1185">Reference proteome</keyword>
<dbReference type="GO" id="GO:0048731">
    <property type="term" value="P:system development"/>
    <property type="evidence" value="ECO:0007669"/>
    <property type="project" value="UniProtKB-ARBA"/>
</dbReference>
<comment type="subcellular location">
    <subcellularLocation>
        <location evidence="1">Secreted</location>
    </subcellularLocation>
</comment>
<feature type="region of interest" description="Disordered" evidence="8">
    <location>
        <begin position="182"/>
        <end position="205"/>
    </location>
</feature>
<dbReference type="GeneTree" id="ENSGT00950000182993"/>
<dbReference type="Gene3D" id="2.10.90.10">
    <property type="entry name" value="Cystine-knot cytokines"/>
    <property type="match status" value="1"/>
</dbReference>
<dbReference type="CDD" id="cd19383">
    <property type="entry name" value="TGF_beta_Neurturin"/>
    <property type="match status" value="1"/>
</dbReference>
<dbReference type="GO" id="GO:0008083">
    <property type="term" value="F:growth factor activity"/>
    <property type="evidence" value="ECO:0007669"/>
    <property type="project" value="UniProtKB-KW"/>
</dbReference>
<dbReference type="Proteomes" id="UP001501920">
    <property type="component" value="Chromosome 19"/>
</dbReference>
<evidence type="ECO:0000256" key="4">
    <source>
        <dbReference type="ARBA" id="ARBA00022729"/>
    </source>
</evidence>
<dbReference type="PANTHER" id="PTHR12173">
    <property type="entry name" value="GDNF SUBFAMILY OF TGF-BETA FAMILY"/>
    <property type="match status" value="1"/>
</dbReference>
<evidence type="ECO:0000256" key="9">
    <source>
        <dbReference type="SAM" id="Phobius"/>
    </source>
</evidence>
<dbReference type="InterPro" id="IPR001839">
    <property type="entry name" value="TGF-b_C"/>
</dbReference>
<evidence type="ECO:0000256" key="1">
    <source>
        <dbReference type="ARBA" id="ARBA00004613"/>
    </source>
</evidence>
<gene>
    <name evidence="11" type="primary">NRTN</name>
</gene>
<name>A0AAR2IIJ9_PYGNA</name>
<keyword evidence="9" id="KW-0472">Membrane</keyword>
<organism evidence="11 12">
    <name type="scientific">Pygocentrus nattereri</name>
    <name type="common">Red-bellied piranha</name>
    <dbReference type="NCBI Taxonomy" id="42514"/>
    <lineage>
        <taxon>Eukaryota</taxon>
        <taxon>Metazoa</taxon>
        <taxon>Chordata</taxon>
        <taxon>Craniata</taxon>
        <taxon>Vertebrata</taxon>
        <taxon>Euteleostomi</taxon>
        <taxon>Actinopterygii</taxon>
        <taxon>Neopterygii</taxon>
        <taxon>Teleostei</taxon>
        <taxon>Ostariophysi</taxon>
        <taxon>Characiformes</taxon>
        <taxon>Characoidei</taxon>
        <taxon>Pygocentrus</taxon>
    </lineage>
</organism>
<reference evidence="11" key="2">
    <citation type="submission" date="2025-08" db="UniProtKB">
        <authorList>
            <consortium name="Ensembl"/>
        </authorList>
    </citation>
    <scope>IDENTIFICATION</scope>
</reference>
<dbReference type="PANTHER" id="PTHR12173:SF3">
    <property type="entry name" value="NEURTURIN"/>
    <property type="match status" value="1"/>
</dbReference>
<dbReference type="AlphaFoldDB" id="A0AAR2IIJ9"/>
<keyword evidence="9" id="KW-0812">Transmembrane</keyword>
<dbReference type="GO" id="GO:0030971">
    <property type="term" value="F:receptor tyrosine kinase binding"/>
    <property type="evidence" value="ECO:0007669"/>
    <property type="project" value="InterPro"/>
</dbReference>